<protein>
    <submittedName>
        <fullName evidence="2">Uncharacterized protein</fullName>
    </submittedName>
</protein>
<keyword evidence="3" id="KW-1185">Reference proteome</keyword>
<dbReference type="EMBL" id="GL379921">
    <property type="protein sequence ID" value="EGT35337.1"/>
    <property type="molecule type" value="Genomic_DNA"/>
</dbReference>
<proteinExistence type="predicted"/>
<feature type="chain" id="PRO_5003406131" evidence="1">
    <location>
        <begin position="26"/>
        <end position="109"/>
    </location>
</feature>
<keyword evidence="1" id="KW-0732">Signal</keyword>
<dbReference type="AlphaFoldDB" id="G0NPP5"/>
<reference evidence="3" key="1">
    <citation type="submission" date="2011-07" db="EMBL/GenBank/DDBJ databases">
        <authorList>
            <consortium name="Caenorhabditis brenneri Sequencing and Analysis Consortium"/>
            <person name="Wilson R.K."/>
        </authorList>
    </citation>
    <scope>NUCLEOTIDE SEQUENCE [LARGE SCALE GENOMIC DNA]</scope>
    <source>
        <strain evidence="3">PB2801</strain>
    </source>
</reference>
<dbReference type="InParanoid" id="G0NPP5"/>
<dbReference type="Proteomes" id="UP000008068">
    <property type="component" value="Unassembled WGS sequence"/>
</dbReference>
<dbReference type="HOGENOM" id="CLU_2361712_0_0_1"/>
<organism evidence="3">
    <name type="scientific">Caenorhabditis brenneri</name>
    <name type="common">Nematode worm</name>
    <dbReference type="NCBI Taxonomy" id="135651"/>
    <lineage>
        <taxon>Eukaryota</taxon>
        <taxon>Metazoa</taxon>
        <taxon>Ecdysozoa</taxon>
        <taxon>Nematoda</taxon>
        <taxon>Chromadorea</taxon>
        <taxon>Rhabditida</taxon>
        <taxon>Rhabditina</taxon>
        <taxon>Rhabditomorpha</taxon>
        <taxon>Rhabditoidea</taxon>
        <taxon>Rhabditidae</taxon>
        <taxon>Peloderinae</taxon>
        <taxon>Caenorhabditis</taxon>
    </lineage>
</organism>
<accession>G0NPP5</accession>
<feature type="signal peptide" evidence="1">
    <location>
        <begin position="1"/>
        <end position="25"/>
    </location>
</feature>
<dbReference type="eggNOG" id="ENOG502RJVN">
    <property type="taxonomic scope" value="Eukaryota"/>
</dbReference>
<name>G0NPP5_CAEBE</name>
<dbReference type="STRING" id="135651.G0NPP5"/>
<gene>
    <name evidence="2" type="ORF">CAEBREN_25150</name>
</gene>
<sequence>MRVSSTSVLFMMLCATAVFIVSVESRVFYNRQFDGGLSSDRFMEEQKRGGGDGADVSFDYDANQIIRNTMKRNRQCLLNAGLSQGCDLSDLLHAQTQARKFMSFAGPGK</sequence>
<dbReference type="OMA" id="TQARKFM"/>
<evidence type="ECO:0000313" key="2">
    <source>
        <dbReference type="EMBL" id="EGT35337.1"/>
    </source>
</evidence>
<evidence type="ECO:0000313" key="3">
    <source>
        <dbReference type="Proteomes" id="UP000008068"/>
    </source>
</evidence>
<evidence type="ECO:0000256" key="1">
    <source>
        <dbReference type="SAM" id="SignalP"/>
    </source>
</evidence>
<dbReference type="OrthoDB" id="5809253at2759"/>
<dbReference type="FunCoup" id="G0NPP5">
    <property type="interactions" value="429"/>
</dbReference>